<reference evidence="4" key="2">
    <citation type="journal article" date="2010" name="Stand. Genomic Sci.">
        <title>Complete genome sequence of Thermaerobacter marianensis type strain (7p75aT).</title>
        <authorList>
            <person name="Han C."/>
            <person name="Gu W."/>
            <person name="Zhang X."/>
            <person name="Lapidus A."/>
            <person name="Nolan M."/>
            <person name="Copeland A."/>
            <person name="Lucas S."/>
            <person name="Glavina Del Rio T."/>
            <person name="Tice H."/>
            <person name="Cheng J."/>
            <person name="Tapia R."/>
            <person name="Goodwin L."/>
            <person name="Pitluck S."/>
            <person name="Pagani I."/>
            <person name="Ivanova N."/>
            <person name="Mavromatis K."/>
            <person name="Mikhailova N."/>
            <person name="Pati A."/>
            <person name="Chen A."/>
            <person name="Palaniappan K."/>
            <person name="Land M."/>
            <person name="Hauser L."/>
            <person name="Chang Y."/>
            <person name="Jeffries C."/>
            <person name="Schneider S."/>
            <person name="Rohde M."/>
            <person name="Goker M."/>
            <person name="Pukall R."/>
            <person name="Woyke T."/>
            <person name="Bristow J."/>
            <person name="Eisen J."/>
            <person name="Markowitz V."/>
            <person name="Hugenholtz P."/>
            <person name="Kyrpides N."/>
            <person name="Klenk H."/>
            <person name="Detter J."/>
        </authorList>
    </citation>
    <scope>NUCLEOTIDE SEQUENCE [LARGE SCALE GENOMIC DNA]</scope>
    <source>
        <strain evidence="4">ATCC 700841 / DSM 12885 / JCM 10246 / 7p75a</strain>
    </source>
</reference>
<name>E6SII7_THEM7</name>
<evidence type="ECO:0000256" key="1">
    <source>
        <dbReference type="SAM" id="MobiDB-lite"/>
    </source>
</evidence>
<evidence type="ECO:0000259" key="2">
    <source>
        <dbReference type="Pfam" id="PF01814"/>
    </source>
</evidence>
<dbReference type="Proteomes" id="UP000008915">
    <property type="component" value="Chromosome"/>
</dbReference>
<dbReference type="KEGG" id="tmr:Tmar_0778"/>
<feature type="compositionally biased region" description="Low complexity" evidence="1">
    <location>
        <begin position="161"/>
        <end position="207"/>
    </location>
</feature>
<evidence type="ECO:0000313" key="3">
    <source>
        <dbReference type="EMBL" id="ADU50893.1"/>
    </source>
</evidence>
<dbReference type="AlphaFoldDB" id="E6SII7"/>
<keyword evidence="4" id="KW-1185">Reference proteome</keyword>
<accession>E6SII7</accession>
<sequence>MRTEVPARGDGAARSGGEGGADRALCLLEDRHRRLAALIGDAREHGAAHRPDLIAELLDELDAHRRLEQEVFYPALRRHGNSEIARHLSARAEEHRQLDRLARRLGEAVQGALGLAEEPAAPRDVSGRPGPARATRPAGAARPAAGRTEAAKVQGERAARMDAGAAQPAGAARMEVAADPAPGVPAAARAPAPAAPADQAPGPAAARVSEPAGPGPRSAEGGRPSPERLLDELATALARHTRHEEGELFPLARRRLGGDLSGLAQELVRGMEEFRFDYDDVVEGTFPASDPPATMAAPRVRTPRLYARSRK</sequence>
<evidence type="ECO:0000313" key="4">
    <source>
        <dbReference type="Proteomes" id="UP000008915"/>
    </source>
</evidence>
<dbReference type="HOGENOM" id="CLU_894102_0_0_9"/>
<dbReference type="InterPro" id="IPR012312">
    <property type="entry name" value="Hemerythrin-like"/>
</dbReference>
<organism evidence="3 4">
    <name type="scientific">Thermaerobacter marianensis (strain ATCC 700841 / DSM 12885 / JCM 10246 / 7p75a)</name>
    <dbReference type="NCBI Taxonomy" id="644966"/>
    <lineage>
        <taxon>Bacteria</taxon>
        <taxon>Bacillati</taxon>
        <taxon>Bacillota</taxon>
        <taxon>Clostridia</taxon>
        <taxon>Eubacteriales</taxon>
        <taxon>Clostridiales Family XVII. Incertae Sedis</taxon>
        <taxon>Thermaerobacter</taxon>
    </lineage>
</organism>
<gene>
    <name evidence="3" type="ordered locus">Tmar_0778</name>
</gene>
<feature type="region of interest" description="Disordered" evidence="1">
    <location>
        <begin position="113"/>
        <end position="230"/>
    </location>
</feature>
<feature type="compositionally biased region" description="Low complexity" evidence="1">
    <location>
        <begin position="127"/>
        <end position="148"/>
    </location>
</feature>
<dbReference type="EMBL" id="CP002344">
    <property type="protein sequence ID" value="ADU50893.1"/>
    <property type="molecule type" value="Genomic_DNA"/>
</dbReference>
<reference evidence="3 4" key="1">
    <citation type="journal article" date="2010" name="Stand. Genomic Sci.">
        <title>Complete genome sequence of Thermaerobacter marianensis type strain (7p75a).</title>
        <authorList>
            <person name="Han C."/>
            <person name="Gu W."/>
            <person name="Zhang X."/>
            <person name="Lapidus A."/>
            <person name="Nolan M."/>
            <person name="Copeland A."/>
            <person name="Lucas S."/>
            <person name="Del Rio T.G."/>
            <person name="Tice H."/>
            <person name="Cheng J.F."/>
            <person name="Tapia R."/>
            <person name="Goodwin L."/>
            <person name="Pitluck S."/>
            <person name="Pagani I."/>
            <person name="Ivanova N."/>
            <person name="Mavromatis K."/>
            <person name="Mikhailova N."/>
            <person name="Pati A."/>
            <person name="Chen A."/>
            <person name="Palaniappan K."/>
            <person name="Land M."/>
            <person name="Hauser L."/>
            <person name="Chang Y.J."/>
            <person name="Jeffries C.D."/>
            <person name="Schneider S."/>
            <person name="Rohde M."/>
            <person name="Goker M."/>
            <person name="Pukall R."/>
            <person name="Woyke T."/>
            <person name="Bristow J."/>
            <person name="Eisen J.A."/>
            <person name="Markowitz V."/>
            <person name="Hugenholtz P."/>
            <person name="Kyrpides N.C."/>
            <person name="Klenk H.P."/>
            <person name="Detter J.C."/>
        </authorList>
    </citation>
    <scope>NUCLEOTIDE SEQUENCE [LARGE SCALE GENOMIC DNA]</scope>
    <source>
        <strain evidence="4">ATCC 700841 / DSM 12885 / JCM 10246 / 7p75a</strain>
    </source>
</reference>
<feature type="region of interest" description="Disordered" evidence="1">
    <location>
        <begin position="286"/>
        <end position="311"/>
    </location>
</feature>
<feature type="region of interest" description="Disordered" evidence="1">
    <location>
        <begin position="1"/>
        <end position="21"/>
    </location>
</feature>
<dbReference type="Pfam" id="PF01814">
    <property type="entry name" value="Hemerythrin"/>
    <property type="match status" value="1"/>
</dbReference>
<proteinExistence type="predicted"/>
<feature type="domain" description="Hemerythrin-like" evidence="2">
    <location>
        <begin position="28"/>
        <end position="113"/>
    </location>
</feature>
<dbReference type="Gene3D" id="1.20.120.520">
    <property type="entry name" value="nmb1532 protein domain like"/>
    <property type="match status" value="1"/>
</dbReference>
<protein>
    <recommendedName>
        <fullName evidence="2">Hemerythrin-like domain-containing protein</fullName>
    </recommendedName>
</protein>